<feature type="domain" description="Rhodanese" evidence="1">
    <location>
        <begin position="17"/>
        <end position="103"/>
    </location>
</feature>
<comment type="caution">
    <text evidence="2">The sequence shown here is derived from an EMBL/GenBank/DDBJ whole genome shotgun (WGS) entry which is preliminary data.</text>
</comment>
<dbReference type="PANTHER" id="PTHR43031">
    <property type="entry name" value="FAD-DEPENDENT OXIDOREDUCTASE"/>
    <property type="match status" value="1"/>
</dbReference>
<reference evidence="2 3" key="1">
    <citation type="submission" date="2019-02" db="EMBL/GenBank/DDBJ databases">
        <title>Genome sequencing of Clostridium botulinum clinical isolates.</title>
        <authorList>
            <person name="Brunt J."/>
            <person name="Van Vliet A.H.M."/>
            <person name="Stringer S.C."/>
            <person name="Grant K.A."/>
            <person name="Carter A.C."/>
            <person name="Peck M.W."/>
        </authorList>
    </citation>
    <scope>NUCLEOTIDE SEQUENCE [LARGE SCALE GENOMIC DNA]</scope>
    <source>
        <strain evidence="2 3">R1125/03</strain>
    </source>
</reference>
<evidence type="ECO:0000313" key="2">
    <source>
        <dbReference type="EMBL" id="NFA62062.1"/>
    </source>
</evidence>
<dbReference type="InterPro" id="IPR036873">
    <property type="entry name" value="Rhodanese-like_dom_sf"/>
</dbReference>
<dbReference type="Pfam" id="PF00581">
    <property type="entry name" value="Rhodanese"/>
    <property type="match status" value="1"/>
</dbReference>
<dbReference type="CDD" id="cd00158">
    <property type="entry name" value="RHOD"/>
    <property type="match status" value="1"/>
</dbReference>
<evidence type="ECO:0000259" key="1">
    <source>
        <dbReference type="PROSITE" id="PS50206"/>
    </source>
</evidence>
<protein>
    <submittedName>
        <fullName evidence="2">Rhodanese-like domain-containing protein</fullName>
    </submittedName>
</protein>
<dbReference type="AlphaFoldDB" id="A0A6M0T5M5"/>
<dbReference type="PROSITE" id="PS50206">
    <property type="entry name" value="RHODANESE_3"/>
    <property type="match status" value="1"/>
</dbReference>
<organism evidence="2 3">
    <name type="scientific">Clostridium botulinum</name>
    <dbReference type="NCBI Taxonomy" id="1491"/>
    <lineage>
        <taxon>Bacteria</taxon>
        <taxon>Bacillati</taxon>
        <taxon>Bacillota</taxon>
        <taxon>Clostridia</taxon>
        <taxon>Eubacteriales</taxon>
        <taxon>Clostridiaceae</taxon>
        <taxon>Clostridium</taxon>
    </lineage>
</organism>
<dbReference type="InterPro" id="IPR001763">
    <property type="entry name" value="Rhodanese-like_dom"/>
</dbReference>
<gene>
    <name evidence="2" type="ORF">EXM42_17260</name>
</gene>
<dbReference type="Gene3D" id="3.40.250.10">
    <property type="entry name" value="Rhodanese-like domain"/>
    <property type="match status" value="1"/>
</dbReference>
<name>A0A6M0T5M5_CLOBO</name>
<dbReference type="InterPro" id="IPR050229">
    <property type="entry name" value="GlpE_sulfurtransferase"/>
</dbReference>
<dbReference type="PANTHER" id="PTHR43031:SF1">
    <property type="entry name" value="PYRIDINE NUCLEOTIDE-DISULPHIDE OXIDOREDUCTASE"/>
    <property type="match status" value="1"/>
</dbReference>
<dbReference type="SMART" id="SM00450">
    <property type="entry name" value="RHOD"/>
    <property type="match status" value="1"/>
</dbReference>
<accession>A0A6M0T5M5</accession>
<dbReference type="SUPFAM" id="SSF52821">
    <property type="entry name" value="Rhodanese/Cell cycle control phosphatase"/>
    <property type="match status" value="1"/>
</dbReference>
<dbReference type="EMBL" id="SGJP01000055">
    <property type="protein sequence ID" value="NFA62062.1"/>
    <property type="molecule type" value="Genomic_DNA"/>
</dbReference>
<proteinExistence type="predicted"/>
<sequence length="103" mass="11957">MYTNTIAPKEAKKMLSERNDIIVLDVRNENEYREGHIKGSKLMPVESLETDIEDEVPDKNSTIFIYCNSGKKAKIGYDHLKELGYNNLYDLGGIEDWPYEIER</sequence>
<dbReference type="Proteomes" id="UP000473089">
    <property type="component" value="Unassembled WGS sequence"/>
</dbReference>
<evidence type="ECO:0000313" key="3">
    <source>
        <dbReference type="Proteomes" id="UP000473089"/>
    </source>
</evidence>